<name>A0A8C5MQ78_9ANUR</name>
<evidence type="ECO:0000313" key="6">
    <source>
        <dbReference type="Proteomes" id="UP000694569"/>
    </source>
</evidence>
<dbReference type="AlphaFoldDB" id="A0A8C5MQ78"/>
<accession>A0A8C5MQ78</accession>
<dbReference type="GO" id="GO:0005654">
    <property type="term" value="C:nucleoplasm"/>
    <property type="evidence" value="ECO:0007669"/>
    <property type="project" value="TreeGrafter"/>
</dbReference>
<dbReference type="InterPro" id="IPR011989">
    <property type="entry name" value="ARM-like"/>
</dbReference>
<dbReference type="Ensembl" id="ENSLLET00000016055.1">
    <property type="protein sequence ID" value="ENSLLEP00000015468.1"/>
    <property type="gene ID" value="ENSLLEG00000009836.1"/>
</dbReference>
<dbReference type="SUPFAM" id="SSF48371">
    <property type="entry name" value="ARM repeat"/>
    <property type="match status" value="1"/>
</dbReference>
<gene>
    <name evidence="5" type="primary">SAAL1</name>
</gene>
<dbReference type="Gene3D" id="1.25.10.10">
    <property type="entry name" value="Leucine-rich Repeat Variant"/>
    <property type="match status" value="1"/>
</dbReference>
<dbReference type="Proteomes" id="UP000694569">
    <property type="component" value="Unplaced"/>
</dbReference>
<dbReference type="PANTHER" id="PTHR23424">
    <property type="entry name" value="SERUM AMYLOID A"/>
    <property type="match status" value="1"/>
</dbReference>
<dbReference type="PANTHER" id="PTHR23424:SF23">
    <property type="entry name" value="PROTEIN SAAL1"/>
    <property type="match status" value="1"/>
</dbReference>
<organism evidence="5 6">
    <name type="scientific">Leptobrachium leishanense</name>
    <name type="common">Leishan spiny toad</name>
    <dbReference type="NCBI Taxonomy" id="445787"/>
    <lineage>
        <taxon>Eukaryota</taxon>
        <taxon>Metazoa</taxon>
        <taxon>Chordata</taxon>
        <taxon>Craniata</taxon>
        <taxon>Vertebrata</taxon>
        <taxon>Euteleostomi</taxon>
        <taxon>Amphibia</taxon>
        <taxon>Batrachia</taxon>
        <taxon>Anura</taxon>
        <taxon>Pelobatoidea</taxon>
        <taxon>Megophryidae</taxon>
        <taxon>Leptobrachium</taxon>
    </lineage>
</organism>
<evidence type="ECO:0000313" key="5">
    <source>
        <dbReference type="Ensembl" id="ENSLLEP00000015468.1"/>
    </source>
</evidence>
<reference evidence="5" key="2">
    <citation type="submission" date="2025-09" db="UniProtKB">
        <authorList>
            <consortium name="Ensembl"/>
        </authorList>
    </citation>
    <scope>IDENTIFICATION</scope>
</reference>
<dbReference type="OrthoDB" id="2156856at2759"/>
<evidence type="ECO:0000256" key="4">
    <source>
        <dbReference type="SAM" id="MobiDB-lite"/>
    </source>
</evidence>
<evidence type="ECO:0000256" key="2">
    <source>
        <dbReference type="ARBA" id="ARBA00023242"/>
    </source>
</evidence>
<comment type="similarity">
    <text evidence="3">Belongs to the SAAL1 family.</text>
</comment>
<evidence type="ECO:0000256" key="3">
    <source>
        <dbReference type="ARBA" id="ARBA00038401"/>
    </source>
</evidence>
<protein>
    <submittedName>
        <fullName evidence="5">Serum amyloid A like 1</fullName>
    </submittedName>
</protein>
<reference evidence="5" key="1">
    <citation type="submission" date="2025-08" db="UniProtKB">
        <authorList>
            <consortium name="Ensembl"/>
        </authorList>
    </citation>
    <scope>IDENTIFICATION</scope>
</reference>
<dbReference type="InterPro" id="IPR016024">
    <property type="entry name" value="ARM-type_fold"/>
</dbReference>
<feature type="region of interest" description="Disordered" evidence="4">
    <location>
        <begin position="1"/>
        <end position="95"/>
    </location>
</feature>
<keyword evidence="2" id="KW-0539">Nucleus</keyword>
<feature type="compositionally biased region" description="Polar residues" evidence="4">
    <location>
        <begin position="28"/>
        <end position="57"/>
    </location>
</feature>
<evidence type="ECO:0000256" key="1">
    <source>
        <dbReference type="ARBA" id="ARBA00004123"/>
    </source>
</evidence>
<sequence length="544" mass="61237">MEPDNSDSNEASPKPVKCSNEASPKPLKSSNEGSPEPGNNDSSEASPEQSNMDSNEVSPRLGNMDSNEASPVSYSYQDRNPSPPPSDEGTTVPDSIGSTLYSKPWLFGTLTKLIEFVERRPVNREEEEEETSMELDEDLEDDLCKVWDMSMNEDVALFLKEFGVPDLFVGVINKSRSDRLTEICVGILGNMCCHEETREMITENEVLWRMLLLLLSEPDPPTLLETSRLLLTCLSHRDVANIWLNRIKTQTAVKDHICFIMRSSTNADLLLKVGQLVDKLFDMDSKLMIKWVAGPSRHSSDDEQTPSESNPPVMLFIPSWLEAAKQLRVEGADGLHVYLRTLHLLTIVDGAYLAIVKTPDGGESIWDFLYDLLMHDLCQPGDPPLMAQRQKTMLCSVLGVLSMMFIGRTGQEFLQIHKNLQLIDRTMHVLHHVELHEDSVLEQCKKKRTDSDSQSLLKEDHTIQIFKDICHEFLADMLNALKKDNIKACFQEGYLNERKCCKAIKYIVPNYQSQASGFIKAMSEVDGNLSETLQKLLPLSSDGP</sequence>
<dbReference type="InterPro" id="IPR052464">
    <property type="entry name" value="Synovial_Prolif_Regulator"/>
</dbReference>
<dbReference type="GeneTree" id="ENSGT00390000004737"/>
<proteinExistence type="inferred from homology"/>
<feature type="compositionally biased region" description="Polar residues" evidence="4">
    <location>
        <begin position="64"/>
        <end position="80"/>
    </location>
</feature>
<keyword evidence="6" id="KW-1185">Reference proteome</keyword>
<comment type="subcellular location">
    <subcellularLocation>
        <location evidence="1">Nucleus</location>
    </subcellularLocation>
</comment>
<dbReference type="GO" id="GO:1901647">
    <property type="term" value="P:positive regulation of synoviocyte proliferation"/>
    <property type="evidence" value="ECO:0007669"/>
    <property type="project" value="TreeGrafter"/>
</dbReference>